<feature type="compositionally biased region" description="Low complexity" evidence="10">
    <location>
        <begin position="33"/>
        <end position="43"/>
    </location>
</feature>
<keyword evidence="6" id="KW-0378">Hydrolase</keyword>
<dbReference type="FunCoup" id="A0A068UBN1">
    <property type="interactions" value="2715"/>
</dbReference>
<evidence type="ECO:0000256" key="9">
    <source>
        <dbReference type="ARBA" id="ARBA00025599"/>
    </source>
</evidence>
<dbReference type="EMBL" id="HG739103">
    <property type="protein sequence ID" value="CDP05970.1"/>
    <property type="molecule type" value="Genomic_DNA"/>
</dbReference>
<name>A0A068UBN1_COFCA</name>
<evidence type="ECO:0000256" key="8">
    <source>
        <dbReference type="ARBA" id="ARBA00023242"/>
    </source>
</evidence>
<dbReference type="InParanoid" id="A0A068UBN1"/>
<evidence type="ECO:0000256" key="2">
    <source>
        <dbReference type="ARBA" id="ARBA00010489"/>
    </source>
</evidence>
<dbReference type="PANTHER" id="PTHR12801">
    <property type="entry name" value="RNA EXONUCLEASE REXO1 / RECO3 FAMILY MEMBER-RELATED"/>
    <property type="match status" value="1"/>
</dbReference>
<comment type="subcellular location">
    <subcellularLocation>
        <location evidence="1">Nucleus</location>
    </subcellularLocation>
</comment>
<dbReference type="InterPro" id="IPR013520">
    <property type="entry name" value="Ribonucl_H"/>
</dbReference>
<protein>
    <recommendedName>
        <fullName evidence="3">RNA exonuclease 4</fullName>
    </recommendedName>
</protein>
<feature type="region of interest" description="Disordered" evidence="10">
    <location>
        <begin position="1"/>
        <end position="79"/>
    </location>
</feature>
<dbReference type="Proteomes" id="UP000295252">
    <property type="component" value="Chromosome VII"/>
</dbReference>
<dbReference type="STRING" id="49390.A0A068UBN1"/>
<comment type="function">
    <text evidence="9">Exoribonuclease involved in ribosome biosynthesis. Involved in the processing of ITS1, the internal transcribed spacer localized between the 18S and 5.8S rRNAs.</text>
</comment>
<dbReference type="OrthoDB" id="16516at2759"/>
<keyword evidence="8" id="KW-0539">Nucleus</keyword>
<evidence type="ECO:0000256" key="6">
    <source>
        <dbReference type="ARBA" id="ARBA00022801"/>
    </source>
</evidence>
<gene>
    <name evidence="12" type="ORF">GSCOC_T00021304001</name>
</gene>
<dbReference type="OMA" id="TSEYKHF"/>
<dbReference type="AlphaFoldDB" id="A0A068UBN1"/>
<keyword evidence="5" id="KW-0540">Nuclease</keyword>
<evidence type="ECO:0000256" key="10">
    <source>
        <dbReference type="SAM" id="MobiDB-lite"/>
    </source>
</evidence>
<dbReference type="InterPro" id="IPR047021">
    <property type="entry name" value="REXO1/3/4-like"/>
</dbReference>
<dbReference type="GO" id="GO:0006364">
    <property type="term" value="P:rRNA processing"/>
    <property type="evidence" value="ECO:0007669"/>
    <property type="project" value="UniProtKB-KW"/>
</dbReference>
<dbReference type="CDD" id="cd06144">
    <property type="entry name" value="REX4_like"/>
    <property type="match status" value="1"/>
</dbReference>
<evidence type="ECO:0000259" key="11">
    <source>
        <dbReference type="SMART" id="SM00479"/>
    </source>
</evidence>
<dbReference type="SMART" id="SM00479">
    <property type="entry name" value="EXOIII"/>
    <property type="match status" value="1"/>
</dbReference>
<dbReference type="InterPro" id="IPR012337">
    <property type="entry name" value="RNaseH-like_sf"/>
</dbReference>
<evidence type="ECO:0000313" key="12">
    <source>
        <dbReference type="EMBL" id="CDP05970.1"/>
    </source>
</evidence>
<dbReference type="Gene3D" id="3.30.420.10">
    <property type="entry name" value="Ribonuclease H-like superfamily/Ribonuclease H"/>
    <property type="match status" value="1"/>
</dbReference>
<dbReference type="InterPro" id="IPR037431">
    <property type="entry name" value="REX4_DEDDh_dom"/>
</dbReference>
<comment type="similarity">
    <text evidence="2">Belongs to the REXO4 family.</text>
</comment>
<dbReference type="Pfam" id="PF00929">
    <property type="entry name" value="RNase_T"/>
    <property type="match status" value="1"/>
</dbReference>
<reference evidence="13" key="1">
    <citation type="journal article" date="2014" name="Science">
        <title>The coffee genome provides insight into the convergent evolution of caffeine biosynthesis.</title>
        <authorList>
            <person name="Denoeud F."/>
            <person name="Carretero-Paulet L."/>
            <person name="Dereeper A."/>
            <person name="Droc G."/>
            <person name="Guyot R."/>
            <person name="Pietrella M."/>
            <person name="Zheng C."/>
            <person name="Alberti A."/>
            <person name="Anthony F."/>
            <person name="Aprea G."/>
            <person name="Aury J.M."/>
            <person name="Bento P."/>
            <person name="Bernard M."/>
            <person name="Bocs S."/>
            <person name="Campa C."/>
            <person name="Cenci A."/>
            <person name="Combes M.C."/>
            <person name="Crouzillat D."/>
            <person name="Da Silva C."/>
            <person name="Daddiego L."/>
            <person name="De Bellis F."/>
            <person name="Dussert S."/>
            <person name="Garsmeur O."/>
            <person name="Gayraud T."/>
            <person name="Guignon V."/>
            <person name="Jahn K."/>
            <person name="Jamilloux V."/>
            <person name="Joet T."/>
            <person name="Labadie K."/>
            <person name="Lan T."/>
            <person name="Leclercq J."/>
            <person name="Lepelley M."/>
            <person name="Leroy T."/>
            <person name="Li L.T."/>
            <person name="Librado P."/>
            <person name="Lopez L."/>
            <person name="Munoz A."/>
            <person name="Noel B."/>
            <person name="Pallavicini A."/>
            <person name="Perrotta G."/>
            <person name="Poncet V."/>
            <person name="Pot D."/>
            <person name="Priyono X."/>
            <person name="Rigoreau M."/>
            <person name="Rouard M."/>
            <person name="Rozas J."/>
            <person name="Tranchant-Dubreuil C."/>
            <person name="VanBuren R."/>
            <person name="Zhang Q."/>
            <person name="Andrade A.C."/>
            <person name="Argout X."/>
            <person name="Bertrand B."/>
            <person name="de Kochko A."/>
            <person name="Graziosi G."/>
            <person name="Henry R.J."/>
            <person name="Jayarama X."/>
            <person name="Ming R."/>
            <person name="Nagai C."/>
            <person name="Rounsley S."/>
            <person name="Sankoff D."/>
            <person name="Giuliano G."/>
            <person name="Albert V.A."/>
            <person name="Wincker P."/>
            <person name="Lashermes P."/>
        </authorList>
    </citation>
    <scope>NUCLEOTIDE SEQUENCE [LARGE SCALE GENOMIC DNA]</scope>
    <source>
        <strain evidence="13">cv. DH200-94</strain>
    </source>
</reference>
<evidence type="ECO:0000256" key="3">
    <source>
        <dbReference type="ARBA" id="ARBA00016937"/>
    </source>
</evidence>
<evidence type="ECO:0000256" key="4">
    <source>
        <dbReference type="ARBA" id="ARBA00022552"/>
    </source>
</evidence>
<organism evidence="12 13">
    <name type="scientific">Coffea canephora</name>
    <name type="common">Robusta coffee</name>
    <dbReference type="NCBI Taxonomy" id="49390"/>
    <lineage>
        <taxon>Eukaryota</taxon>
        <taxon>Viridiplantae</taxon>
        <taxon>Streptophyta</taxon>
        <taxon>Embryophyta</taxon>
        <taxon>Tracheophyta</taxon>
        <taxon>Spermatophyta</taxon>
        <taxon>Magnoliopsida</taxon>
        <taxon>eudicotyledons</taxon>
        <taxon>Gunneridae</taxon>
        <taxon>Pentapetalae</taxon>
        <taxon>asterids</taxon>
        <taxon>lamiids</taxon>
        <taxon>Gentianales</taxon>
        <taxon>Rubiaceae</taxon>
        <taxon>Ixoroideae</taxon>
        <taxon>Gardenieae complex</taxon>
        <taxon>Bertiereae - Coffeeae clade</taxon>
        <taxon>Coffeeae</taxon>
        <taxon>Coffea</taxon>
    </lineage>
</organism>
<dbReference type="SUPFAM" id="SSF53098">
    <property type="entry name" value="Ribonuclease H-like"/>
    <property type="match status" value="1"/>
</dbReference>
<sequence length="259" mass="29918">MRGKLRSPKPKEHQLNPNWELLRQKLIKSNGPKKQSTRSQQQKSEPESQNSILGKRKERPVTETDGSKPNPLIPSSSDSSVTDVLAMDCEMVGVSSMGNKSALGRITLVNKWGNVIYDEYVRPVEKVVDFRTKISGIRPRDLRKAKDFISVQRKYQILQHLVDALLLSHPKKDIRDTSEYQHFLKEGRSRALRYLAADYLGVEIQNGEHCPVEDARAAMLLYQKHRKQWERSIKDFIRLKKKQKKRKQKCKTNEGDSDV</sequence>
<keyword evidence="4" id="KW-0698">rRNA processing</keyword>
<keyword evidence="7" id="KW-0269">Exonuclease</keyword>
<dbReference type="GO" id="GO:0008408">
    <property type="term" value="F:3'-5' exonuclease activity"/>
    <property type="evidence" value="ECO:0007669"/>
    <property type="project" value="InterPro"/>
</dbReference>
<proteinExistence type="inferred from homology"/>
<dbReference type="InterPro" id="IPR036397">
    <property type="entry name" value="RNaseH_sf"/>
</dbReference>
<accession>A0A068UBN1</accession>
<dbReference type="GO" id="GO:0005634">
    <property type="term" value="C:nucleus"/>
    <property type="evidence" value="ECO:0007669"/>
    <property type="project" value="UniProtKB-SubCell"/>
</dbReference>
<evidence type="ECO:0000256" key="5">
    <source>
        <dbReference type="ARBA" id="ARBA00022722"/>
    </source>
</evidence>
<dbReference type="PANTHER" id="PTHR12801:SF45">
    <property type="entry name" value="RNA EXONUCLEASE 4"/>
    <property type="match status" value="1"/>
</dbReference>
<dbReference type="Gramene" id="CDP05970">
    <property type="protein sequence ID" value="CDP05970"/>
    <property type="gene ID" value="GSCOC_T00021304001"/>
</dbReference>
<dbReference type="GO" id="GO:0003676">
    <property type="term" value="F:nucleic acid binding"/>
    <property type="evidence" value="ECO:0007669"/>
    <property type="project" value="InterPro"/>
</dbReference>
<evidence type="ECO:0000256" key="7">
    <source>
        <dbReference type="ARBA" id="ARBA00022839"/>
    </source>
</evidence>
<dbReference type="PhylomeDB" id="A0A068UBN1"/>
<keyword evidence="13" id="KW-1185">Reference proteome</keyword>
<feature type="domain" description="Exonuclease" evidence="11">
    <location>
        <begin position="83"/>
        <end position="231"/>
    </location>
</feature>
<evidence type="ECO:0000256" key="1">
    <source>
        <dbReference type="ARBA" id="ARBA00004123"/>
    </source>
</evidence>
<evidence type="ECO:0000313" key="13">
    <source>
        <dbReference type="Proteomes" id="UP000295252"/>
    </source>
</evidence>